<evidence type="ECO:0000313" key="2">
    <source>
        <dbReference type="Proteomes" id="UP000000845"/>
    </source>
</evidence>
<dbReference type="AlphaFoldDB" id="D1AQR8"/>
<dbReference type="SUPFAM" id="SSF56784">
    <property type="entry name" value="HAD-like"/>
    <property type="match status" value="1"/>
</dbReference>
<dbReference type="InterPro" id="IPR023214">
    <property type="entry name" value="HAD_sf"/>
</dbReference>
<dbReference type="STRING" id="526218.Sterm_3491"/>
<dbReference type="Pfam" id="PF12710">
    <property type="entry name" value="HAD"/>
    <property type="match status" value="1"/>
</dbReference>
<dbReference type="EMBL" id="CP001739">
    <property type="protein sequence ID" value="ACZ10328.1"/>
    <property type="molecule type" value="Genomic_DNA"/>
</dbReference>
<dbReference type="eggNOG" id="COG0560">
    <property type="taxonomic scope" value="Bacteria"/>
</dbReference>
<keyword evidence="2" id="KW-1185">Reference proteome</keyword>
<dbReference type="HOGENOM" id="CLU_052514_0_0_0"/>
<dbReference type="InterPro" id="IPR036412">
    <property type="entry name" value="HAD-like_sf"/>
</dbReference>
<dbReference type="KEGG" id="str:Sterm_3491"/>
<protein>
    <submittedName>
        <fullName evidence="1">NapD-like protein</fullName>
    </submittedName>
</protein>
<gene>
    <name evidence="1" type="ordered locus">Sterm_3491</name>
</gene>
<reference evidence="1 2" key="2">
    <citation type="journal article" date="2010" name="Stand. Genomic Sci.">
        <title>Complete genome sequence of Sebaldella termitidis type strain (NCTC 11300).</title>
        <authorList>
            <person name="Harmon-Smith M."/>
            <person name="Celia L."/>
            <person name="Chertkov O."/>
            <person name="Lapidus A."/>
            <person name="Copeland A."/>
            <person name="Glavina Del Rio T."/>
            <person name="Nolan M."/>
            <person name="Lucas S."/>
            <person name="Tice H."/>
            <person name="Cheng J.F."/>
            <person name="Han C."/>
            <person name="Detter J.C."/>
            <person name="Bruce D."/>
            <person name="Goodwin L."/>
            <person name="Pitluck S."/>
            <person name="Pati A."/>
            <person name="Liolios K."/>
            <person name="Ivanova N."/>
            <person name="Mavromatis K."/>
            <person name="Mikhailova N."/>
            <person name="Chen A."/>
            <person name="Palaniappan K."/>
            <person name="Land M."/>
            <person name="Hauser L."/>
            <person name="Chang Y.J."/>
            <person name="Jeffries C.D."/>
            <person name="Brettin T."/>
            <person name="Goker M."/>
            <person name="Beck B."/>
            <person name="Bristow J."/>
            <person name="Eisen J.A."/>
            <person name="Markowitz V."/>
            <person name="Hugenholtz P."/>
            <person name="Kyrpides N.C."/>
            <person name="Klenk H.P."/>
            <person name="Chen F."/>
        </authorList>
    </citation>
    <scope>NUCLEOTIDE SEQUENCE [LARGE SCALE GENOMIC DNA]</scope>
    <source>
        <strain evidence="2">ATCC 33386 / NCTC 11300</strain>
    </source>
</reference>
<proteinExistence type="predicted"/>
<accession>D1AQR8</accession>
<sequence>MLIKIKWILFVTVFFMMGISEQADPLPSWNNTNTKRNIINYVENAVNEKSPYYIPEEDRIATFDNDGTLVPEKPLIQILFSIEKVKEMAESDKSLLEKQPFKAIVTGDNEYLKTANEDEVISLTLKTLTNISERQLREEVKDFVFKTTYPHLNKTIDKIVYKPQIELIKYLQKNKFKVYICSGGTVDFMRGMSKELYGIDSENVIGSSNKYSYNEATGEMILEPELNSYNDGREKAANIALIIGKAPVISVGNVGAGGDIYMLRYSQNGNKNYKTLQVLINHDDDKREFKYGEKNNISLNWADKYKWNVVSMKNDWKEIF</sequence>
<name>D1AQR8_SEBTE</name>
<evidence type="ECO:0000313" key="1">
    <source>
        <dbReference type="EMBL" id="ACZ10328.1"/>
    </source>
</evidence>
<organism evidence="1 2">
    <name type="scientific">Sebaldella termitidis (strain ATCC 33386 / NCTC 11300)</name>
    <dbReference type="NCBI Taxonomy" id="526218"/>
    <lineage>
        <taxon>Bacteria</taxon>
        <taxon>Fusobacteriati</taxon>
        <taxon>Fusobacteriota</taxon>
        <taxon>Fusobacteriia</taxon>
        <taxon>Fusobacteriales</taxon>
        <taxon>Leptotrichiaceae</taxon>
        <taxon>Sebaldella</taxon>
    </lineage>
</organism>
<dbReference type="Proteomes" id="UP000000845">
    <property type="component" value="Chromosome"/>
</dbReference>
<dbReference type="Gene3D" id="3.40.50.1000">
    <property type="entry name" value="HAD superfamily/HAD-like"/>
    <property type="match status" value="1"/>
</dbReference>
<reference evidence="2" key="1">
    <citation type="submission" date="2009-09" db="EMBL/GenBank/DDBJ databases">
        <title>The complete chromosome of Sebaldella termitidis ATCC 33386.</title>
        <authorList>
            <consortium name="US DOE Joint Genome Institute (JGI-PGF)"/>
            <person name="Lucas S."/>
            <person name="Copeland A."/>
            <person name="Lapidus A."/>
            <person name="Glavina del Rio T."/>
            <person name="Dalin E."/>
            <person name="Tice H."/>
            <person name="Bruce D."/>
            <person name="Goodwin L."/>
            <person name="Pitluck S."/>
            <person name="Kyrpides N."/>
            <person name="Mavromatis K."/>
            <person name="Ivanova N."/>
            <person name="Mikhailova N."/>
            <person name="Sims D."/>
            <person name="Meincke L."/>
            <person name="Brettin T."/>
            <person name="Detter J.C."/>
            <person name="Han C."/>
            <person name="Larimer F."/>
            <person name="Land M."/>
            <person name="Hauser L."/>
            <person name="Markowitz V."/>
            <person name="Cheng J.F."/>
            <person name="Hugenholtz P."/>
            <person name="Woyke T."/>
            <person name="Wu D."/>
            <person name="Eisen J.A."/>
        </authorList>
    </citation>
    <scope>NUCLEOTIDE SEQUENCE [LARGE SCALE GENOMIC DNA]</scope>
    <source>
        <strain evidence="2">ATCC 33386 / NCTC 11300</strain>
    </source>
</reference>